<protein>
    <submittedName>
        <fullName evidence="2">DUF1127 domain-containing protein</fullName>
    </submittedName>
</protein>
<sequence length="60" mass="7559">MAQPPRRPHTRLSLHVFLHHTRQRWRAWRQRRRARKALRRLDNNQLEDIGLTRRDVDNLW</sequence>
<evidence type="ECO:0000313" key="3">
    <source>
        <dbReference type="Proteomes" id="UP000500801"/>
    </source>
</evidence>
<evidence type="ECO:0000313" key="2">
    <source>
        <dbReference type="EMBL" id="QIZ52821.1"/>
    </source>
</evidence>
<dbReference type="AlphaFoldDB" id="A0AAE7D078"/>
<accession>A0AAE7D078</accession>
<organism evidence="2 3">
    <name type="scientific">Dickeya zeae</name>
    <dbReference type="NCBI Taxonomy" id="204042"/>
    <lineage>
        <taxon>Bacteria</taxon>
        <taxon>Pseudomonadati</taxon>
        <taxon>Pseudomonadota</taxon>
        <taxon>Gammaproteobacteria</taxon>
        <taxon>Enterobacterales</taxon>
        <taxon>Pectobacteriaceae</taxon>
        <taxon>Dickeya</taxon>
    </lineage>
</organism>
<reference evidence="2 3" key="1">
    <citation type="submission" date="2018-11" db="EMBL/GenBank/DDBJ databases">
        <title>Complete genome sequence of Dickeya zeae strain CE1 infecting Canna edulis Ker-Gawl. in China.</title>
        <authorList>
            <person name="Zhang J."/>
            <person name="Lin B."/>
            <person name="Shen H."/>
            <person name="Jiang S."/>
            <person name="Pu X."/>
            <person name="Sun D."/>
        </authorList>
    </citation>
    <scope>NUCLEOTIDE SEQUENCE [LARGE SCALE GENOMIC DNA]</scope>
    <source>
        <strain evidence="2 3">CE1</strain>
    </source>
</reference>
<dbReference type="Proteomes" id="UP000500801">
    <property type="component" value="Chromosome"/>
</dbReference>
<feature type="domain" description="YjiS-like" evidence="1">
    <location>
        <begin position="22"/>
        <end position="56"/>
    </location>
</feature>
<proteinExistence type="predicted"/>
<dbReference type="RefSeq" id="WP_168363747.1">
    <property type="nucleotide sequence ID" value="NZ_CP033622.1"/>
</dbReference>
<dbReference type="Pfam" id="PF06568">
    <property type="entry name" value="YjiS-like"/>
    <property type="match status" value="1"/>
</dbReference>
<dbReference type="InterPro" id="IPR009506">
    <property type="entry name" value="YjiS-like"/>
</dbReference>
<evidence type="ECO:0000259" key="1">
    <source>
        <dbReference type="Pfam" id="PF06568"/>
    </source>
</evidence>
<gene>
    <name evidence="2" type="ORF">DWG24_19760</name>
</gene>
<dbReference type="EMBL" id="CP033622">
    <property type="protein sequence ID" value="QIZ52821.1"/>
    <property type="molecule type" value="Genomic_DNA"/>
</dbReference>
<name>A0AAE7D078_9GAMM</name>